<dbReference type="AlphaFoldDB" id="A0A078L2G9"/>
<proteinExistence type="predicted"/>
<dbReference type="OrthoDB" id="9803988at2"/>
<organism evidence="3 4">
    <name type="scientific">Legionella massiliensis</name>
    <dbReference type="NCBI Taxonomy" id="1034943"/>
    <lineage>
        <taxon>Bacteria</taxon>
        <taxon>Pseudomonadati</taxon>
        <taxon>Pseudomonadota</taxon>
        <taxon>Gammaproteobacteria</taxon>
        <taxon>Legionellales</taxon>
        <taxon>Legionellaceae</taxon>
        <taxon>Legionella</taxon>
    </lineage>
</organism>
<evidence type="ECO:0000313" key="4">
    <source>
        <dbReference type="Proteomes" id="UP000044071"/>
    </source>
</evidence>
<gene>
    <name evidence="3" type="ORF">BN59_03704</name>
</gene>
<protein>
    <submittedName>
        <fullName evidence="3">Transcriptional regulator SgrR</fullName>
    </submittedName>
</protein>
<dbReference type="RefSeq" id="WP_044012659.1">
    <property type="nucleotide sequence ID" value="NZ_CCVW01000005.1"/>
</dbReference>
<dbReference type="GO" id="GO:1904680">
    <property type="term" value="F:peptide transmembrane transporter activity"/>
    <property type="evidence" value="ECO:0007669"/>
    <property type="project" value="TreeGrafter"/>
</dbReference>
<evidence type="ECO:0000313" key="3">
    <source>
        <dbReference type="EMBL" id="CDZ79386.1"/>
    </source>
</evidence>
<keyword evidence="4" id="KW-1185">Reference proteome</keyword>
<dbReference type="InterPro" id="IPR000914">
    <property type="entry name" value="SBP_5_dom"/>
</dbReference>
<accession>A0A078L2G9</accession>
<reference evidence="3 4" key="1">
    <citation type="submission" date="2014-06" db="EMBL/GenBank/DDBJ databases">
        <authorList>
            <person name="Urmite Genomes Urmite Genomes"/>
        </authorList>
    </citation>
    <scope>NUCLEOTIDE SEQUENCE [LARGE SCALE GENOMIC DNA]</scope>
</reference>
<dbReference type="Gene3D" id="3.40.190.10">
    <property type="entry name" value="Periplasmic binding protein-like II"/>
    <property type="match status" value="1"/>
</dbReference>
<dbReference type="eggNOG" id="COG4166">
    <property type="taxonomic scope" value="Bacteria"/>
</dbReference>
<dbReference type="STRING" id="1034943.BN59_03704"/>
<dbReference type="PANTHER" id="PTHR30290">
    <property type="entry name" value="PERIPLASMIC BINDING COMPONENT OF ABC TRANSPORTER"/>
    <property type="match status" value="1"/>
</dbReference>
<sequence>MNLLKQVFIVIFLLTANSINADSVNEELRITLQKSNITLDPGSIRDTQSLFISRQINCELIRNQGSAYVLEAADTINYITPLKIRIKLKKIKFHDGSLVKSEDVIASFDYINQSKSVFNNFWTWIDKIQAIDDRTIEISLNKEAPQLLRVLSSSNYTIFKKEFIENAKIDARLWKKPIGCGGYKVIQFGKHVIKLAPISKGLPIRFDVIKDNQVDSNDLTKYDIINLNIRGNSEQLKNFNIIDLYSPKQLYVGLNSNSNRWKNKYERCLFLSSLQIDEQLLNNYEKETELANDFFPKGTFGYDKESDFNKKLSKLAKSAIYNSNPQPLCLAYLTVSVQEKQKILYQNMFKKIYPNISLKEISNVKEYGKYFANSKCDVLIFGLVSDYFDGYEFLTIYQDNKANFTGIASKKLDEQITKSQFISNPLKRVQAYRNIVDNIADLCVVRPIFTSLTKEIFVRKNLNTPGIGLSVFHQYFLGNISRDAP</sequence>
<feature type="chain" id="PRO_5009744190" evidence="1">
    <location>
        <begin position="22"/>
        <end position="485"/>
    </location>
</feature>
<dbReference type="Proteomes" id="UP000044071">
    <property type="component" value="Unassembled WGS sequence"/>
</dbReference>
<evidence type="ECO:0000256" key="1">
    <source>
        <dbReference type="SAM" id="SignalP"/>
    </source>
</evidence>
<dbReference type="GO" id="GO:0015833">
    <property type="term" value="P:peptide transport"/>
    <property type="evidence" value="ECO:0007669"/>
    <property type="project" value="TreeGrafter"/>
</dbReference>
<dbReference type="EMBL" id="CCSB01000005">
    <property type="protein sequence ID" value="CDZ79386.1"/>
    <property type="molecule type" value="Genomic_DNA"/>
</dbReference>
<keyword evidence="1" id="KW-0732">Signal</keyword>
<feature type="domain" description="Solute-binding protein family 5" evidence="2">
    <location>
        <begin position="82"/>
        <end position="401"/>
    </location>
</feature>
<evidence type="ECO:0000259" key="2">
    <source>
        <dbReference type="Pfam" id="PF00496"/>
    </source>
</evidence>
<feature type="signal peptide" evidence="1">
    <location>
        <begin position="1"/>
        <end position="21"/>
    </location>
</feature>
<name>A0A078L2G9_9GAMM</name>
<dbReference type="Gene3D" id="3.10.105.10">
    <property type="entry name" value="Dipeptide-binding Protein, Domain 3"/>
    <property type="match status" value="1"/>
</dbReference>
<dbReference type="InterPro" id="IPR039424">
    <property type="entry name" value="SBP_5"/>
</dbReference>
<dbReference type="SUPFAM" id="SSF53850">
    <property type="entry name" value="Periplasmic binding protein-like II"/>
    <property type="match status" value="1"/>
</dbReference>
<dbReference type="Pfam" id="PF00496">
    <property type="entry name" value="SBP_bac_5"/>
    <property type="match status" value="1"/>
</dbReference>